<dbReference type="SUPFAM" id="SSF51658">
    <property type="entry name" value="Xylose isomerase-like"/>
    <property type="match status" value="1"/>
</dbReference>
<dbReference type="InterPro" id="IPR013022">
    <property type="entry name" value="Xyl_isomerase-like_TIM-brl"/>
</dbReference>
<dbReference type="InterPro" id="IPR019546">
    <property type="entry name" value="TAT_signal_bac_arc"/>
</dbReference>
<evidence type="ECO:0000256" key="1">
    <source>
        <dbReference type="SAM" id="SignalP"/>
    </source>
</evidence>
<dbReference type="PROSITE" id="PS51318">
    <property type="entry name" value="TAT"/>
    <property type="match status" value="1"/>
</dbReference>
<feature type="chain" id="PRO_5011523872" evidence="1">
    <location>
        <begin position="27"/>
        <end position="280"/>
    </location>
</feature>
<dbReference type="Pfam" id="PF01261">
    <property type="entry name" value="AP_endonuc_2"/>
    <property type="match status" value="1"/>
</dbReference>
<dbReference type="OrthoDB" id="1117096at2"/>
<dbReference type="PANTHER" id="PTHR12110:SF41">
    <property type="entry name" value="INOSOSE DEHYDRATASE"/>
    <property type="match status" value="1"/>
</dbReference>
<proteinExistence type="predicted"/>
<accession>A0A1G9I9K2</accession>
<protein>
    <submittedName>
        <fullName evidence="3">Tat (Twin-arginine translocation) pathway signal sequence</fullName>
    </submittedName>
</protein>
<feature type="domain" description="Xylose isomerase-like TIM barrel" evidence="2">
    <location>
        <begin position="106"/>
        <end position="267"/>
    </location>
</feature>
<evidence type="ECO:0000259" key="2">
    <source>
        <dbReference type="Pfam" id="PF01261"/>
    </source>
</evidence>
<keyword evidence="4" id="KW-1185">Reference proteome</keyword>
<dbReference type="NCBIfam" id="TIGR01409">
    <property type="entry name" value="TAT_signal_seq"/>
    <property type="match status" value="1"/>
</dbReference>
<dbReference type="InterPro" id="IPR050312">
    <property type="entry name" value="IolE/XylAMocC-like"/>
</dbReference>
<evidence type="ECO:0000313" key="3">
    <source>
        <dbReference type="EMBL" id="SDL21940.1"/>
    </source>
</evidence>
<dbReference type="InterPro" id="IPR036237">
    <property type="entry name" value="Xyl_isomerase-like_sf"/>
</dbReference>
<dbReference type="EMBL" id="FNGS01000001">
    <property type="protein sequence ID" value="SDL21940.1"/>
    <property type="molecule type" value="Genomic_DNA"/>
</dbReference>
<dbReference type="RefSeq" id="WP_093196992.1">
    <property type="nucleotide sequence ID" value="NZ_FNGS01000001.1"/>
</dbReference>
<reference evidence="3 4" key="1">
    <citation type="submission" date="2016-10" db="EMBL/GenBank/DDBJ databases">
        <authorList>
            <person name="de Groot N.N."/>
        </authorList>
    </citation>
    <scope>NUCLEOTIDE SEQUENCE [LARGE SCALE GENOMIC DNA]</scope>
    <source>
        <strain evidence="3 4">DSM 21668</strain>
    </source>
</reference>
<keyword evidence="1" id="KW-0732">Signal</keyword>
<gene>
    <name evidence="3" type="ORF">SAMN04488090_0389</name>
</gene>
<dbReference type="InterPro" id="IPR006311">
    <property type="entry name" value="TAT_signal"/>
</dbReference>
<feature type="signal peptide" evidence="1">
    <location>
        <begin position="1"/>
        <end position="26"/>
    </location>
</feature>
<name>A0A1G9I9K2_9BACT</name>
<sequence length="280" mass="30760">MTTRRIFLKNTSLAGLALAGGLPAAAAPQGEDLFKLGIAGYSFVHFKLDESLAMMKKLDVHYLCIKDFHLPYASTDAEIAAFHAKLAQSGVTGYAVGPIYMKTTEEIDNAFAYAKRVGVKLMIGIPNPEHLPYVDKKVREYDIRYAIHNHGPGDKLYPNAITVYNLVKNLDARIGLCFDMGHDKRYGDDPVADLEKYASRIFDIHLKNVTAGTKDGTTCELSRGVIDITAFVRALRKVKYAGCCSLEYEKDMKDPLAGLAESVGYFKGICTASQSSSKKS</sequence>
<evidence type="ECO:0000313" key="4">
    <source>
        <dbReference type="Proteomes" id="UP000198901"/>
    </source>
</evidence>
<dbReference type="PANTHER" id="PTHR12110">
    <property type="entry name" value="HYDROXYPYRUVATE ISOMERASE"/>
    <property type="match status" value="1"/>
</dbReference>
<dbReference type="Gene3D" id="3.20.20.150">
    <property type="entry name" value="Divalent-metal-dependent TIM barrel enzymes"/>
    <property type="match status" value="1"/>
</dbReference>
<organism evidence="3 4">
    <name type="scientific">Siphonobacter aquaeclarae</name>
    <dbReference type="NCBI Taxonomy" id="563176"/>
    <lineage>
        <taxon>Bacteria</taxon>
        <taxon>Pseudomonadati</taxon>
        <taxon>Bacteroidota</taxon>
        <taxon>Cytophagia</taxon>
        <taxon>Cytophagales</taxon>
        <taxon>Cytophagaceae</taxon>
        <taxon>Siphonobacter</taxon>
    </lineage>
</organism>
<dbReference type="STRING" id="563176.SAMN04488090_0389"/>
<dbReference type="Proteomes" id="UP000198901">
    <property type="component" value="Unassembled WGS sequence"/>
</dbReference>
<dbReference type="AlphaFoldDB" id="A0A1G9I9K2"/>